<keyword evidence="1" id="KW-1133">Transmembrane helix</keyword>
<dbReference type="Proteomes" id="UP001061302">
    <property type="component" value="Chromosome"/>
</dbReference>
<name>A0ABY6DNA0_9NEIS</name>
<dbReference type="RefSeq" id="WP_263125237.1">
    <property type="nucleotide sequence ID" value="NZ_CP106753.1"/>
</dbReference>
<dbReference type="InterPro" id="IPR009014">
    <property type="entry name" value="Transketo_C/PFOR_II"/>
</dbReference>
<evidence type="ECO:0000313" key="3">
    <source>
        <dbReference type="EMBL" id="UXY15802.1"/>
    </source>
</evidence>
<organism evidence="3 4">
    <name type="scientific">Chitiniphilus purpureus</name>
    <dbReference type="NCBI Taxonomy" id="2981137"/>
    <lineage>
        <taxon>Bacteria</taxon>
        <taxon>Pseudomonadati</taxon>
        <taxon>Pseudomonadota</taxon>
        <taxon>Betaproteobacteria</taxon>
        <taxon>Neisseriales</taxon>
        <taxon>Chitinibacteraceae</taxon>
        <taxon>Chitiniphilus</taxon>
    </lineage>
</organism>
<dbReference type="Pfam" id="PF02779">
    <property type="entry name" value="Transket_pyr"/>
    <property type="match status" value="1"/>
</dbReference>
<dbReference type="SUPFAM" id="SSF52518">
    <property type="entry name" value="Thiamin diphosphate-binding fold (THDP-binding)"/>
    <property type="match status" value="1"/>
</dbReference>
<evidence type="ECO:0000259" key="2">
    <source>
        <dbReference type="SMART" id="SM00861"/>
    </source>
</evidence>
<dbReference type="Gene3D" id="3.40.50.920">
    <property type="match status" value="1"/>
</dbReference>
<dbReference type="EMBL" id="CP106753">
    <property type="protein sequence ID" value="UXY15802.1"/>
    <property type="molecule type" value="Genomic_DNA"/>
</dbReference>
<accession>A0ABY6DNA0</accession>
<dbReference type="CDD" id="cd07033">
    <property type="entry name" value="TPP_PYR_DXS_TK_like"/>
    <property type="match status" value="1"/>
</dbReference>
<dbReference type="PANTHER" id="PTHR43825:SF1">
    <property type="entry name" value="TRANSKETOLASE-LIKE PYRIMIDINE-BINDING DOMAIN-CONTAINING PROTEIN"/>
    <property type="match status" value="1"/>
</dbReference>
<keyword evidence="1" id="KW-0812">Transmembrane</keyword>
<dbReference type="Gene3D" id="3.40.50.970">
    <property type="match status" value="1"/>
</dbReference>
<evidence type="ECO:0000256" key="1">
    <source>
        <dbReference type="SAM" id="Phobius"/>
    </source>
</evidence>
<dbReference type="InterPro" id="IPR005475">
    <property type="entry name" value="Transketolase-like_Pyr-bd"/>
</dbReference>
<dbReference type="PANTHER" id="PTHR43825">
    <property type="entry name" value="PYRUVATE DEHYDROGENASE E1 COMPONENT"/>
    <property type="match status" value="1"/>
</dbReference>
<reference evidence="3" key="1">
    <citation type="submission" date="2022-10" db="EMBL/GenBank/DDBJ databases">
        <title>Chitiniphilus purpureus sp. nov., a novel chitin-degrading bacterium isolated from crawfish pond sediment.</title>
        <authorList>
            <person name="Li K."/>
        </authorList>
    </citation>
    <scope>NUCLEOTIDE SEQUENCE</scope>
    <source>
        <strain evidence="3">CD1</strain>
    </source>
</reference>
<protein>
    <submittedName>
        <fullName evidence="3">Transketolase family protein</fullName>
    </submittedName>
</protein>
<dbReference type="Pfam" id="PF02780">
    <property type="entry name" value="Transketolase_C"/>
    <property type="match status" value="1"/>
</dbReference>
<dbReference type="InterPro" id="IPR051157">
    <property type="entry name" value="PDH/Transketolase"/>
</dbReference>
<feature type="transmembrane region" description="Helical" evidence="1">
    <location>
        <begin position="59"/>
        <end position="81"/>
    </location>
</feature>
<sequence>MNKLKATRDAYGDALLELGALRDDILVLDADLSRSTRTEWFRECYPDRFINVGIAEQNLVGMAAGLAMAGFIPFATTYAIFVGRAYDQIRQAVAFGQANVKIVATHAGLAASHDGGSHQGNEDLALMRVLPGMTILSPADYHEAKQAVFAAASHPGPVYLRLQKEPVPIVTAPAQPFQIGRAQILRHGRDVALIATGSLLCQALEAAAKLANEGIESEVINVSTIKPLDVTTISGAIERCGCGVIIEEHSCIGGLYEAVAGAISARIPCRLASIGMADQFGSTGDWQELQAKFGLSSQTIAEIARQLVGVSNPPISG</sequence>
<proteinExistence type="predicted"/>
<keyword evidence="1" id="KW-0472">Membrane</keyword>
<dbReference type="SUPFAM" id="SSF52922">
    <property type="entry name" value="TK C-terminal domain-like"/>
    <property type="match status" value="1"/>
</dbReference>
<evidence type="ECO:0000313" key="4">
    <source>
        <dbReference type="Proteomes" id="UP001061302"/>
    </source>
</evidence>
<dbReference type="SMART" id="SM00861">
    <property type="entry name" value="Transket_pyr"/>
    <property type="match status" value="1"/>
</dbReference>
<dbReference type="InterPro" id="IPR033248">
    <property type="entry name" value="Transketolase_C"/>
</dbReference>
<feature type="domain" description="Transketolase-like pyrimidine-binding" evidence="2">
    <location>
        <begin position="5"/>
        <end position="169"/>
    </location>
</feature>
<keyword evidence="4" id="KW-1185">Reference proteome</keyword>
<gene>
    <name evidence="3" type="ORF">N8I74_01940</name>
</gene>
<dbReference type="InterPro" id="IPR029061">
    <property type="entry name" value="THDP-binding"/>
</dbReference>